<reference evidence="1 2" key="1">
    <citation type="submission" date="2018-06" db="EMBL/GenBank/DDBJ databases">
        <title>Genomic Encyclopedia of Archaeal and Bacterial Type Strains, Phase II (KMG-II): from individual species to whole genera.</title>
        <authorList>
            <person name="Goeker M."/>
        </authorList>
    </citation>
    <scope>NUCLEOTIDE SEQUENCE [LARGE SCALE GENOMIC DNA]</scope>
    <source>
        <strain evidence="1 2">DSM 6779</strain>
    </source>
</reference>
<evidence type="ECO:0000313" key="1">
    <source>
        <dbReference type="EMBL" id="PZX17949.1"/>
    </source>
</evidence>
<dbReference type="EMBL" id="QKZK01000008">
    <property type="protein sequence ID" value="PZX17949.1"/>
    <property type="molecule type" value="Genomic_DNA"/>
</dbReference>
<evidence type="ECO:0000313" key="2">
    <source>
        <dbReference type="Proteomes" id="UP000249239"/>
    </source>
</evidence>
<protein>
    <submittedName>
        <fullName evidence="1">Uncharacterized protein</fullName>
    </submittedName>
</protein>
<gene>
    <name evidence="1" type="ORF">LX69_01365</name>
</gene>
<proteinExistence type="predicted"/>
<keyword evidence="2" id="KW-1185">Reference proteome</keyword>
<dbReference type="RefSeq" id="WP_111445058.1">
    <property type="nucleotide sequence ID" value="NZ_QKZK01000008.1"/>
</dbReference>
<accession>A0A2W7Q871</accession>
<dbReference type="AlphaFoldDB" id="A0A2W7Q871"/>
<name>A0A2W7Q871_9BACT</name>
<sequence length="1182" mass="130327">MATPSQTGQYGCSVVVSAADNQKHGFDAVGNGKVKPNNYFLSSKAGDAVPWKSLPVGGNDYVMVSVTGDCSPDSLRYLRESDIPTPSAPNGKKQQLLLTGTAPGDEEVLTIALSTKQLQKDSTTRQTLTEAGALGLVTYAPQVRNVVIVPVNDAVAPSGSSAVKTVLDKVFAPALVSWNVTVEPAITVSGITADGFSTTGLAIGSRYTPHMNQVIKAYKATRKISKNTLVLFFVTAPHSDKLGYMPLTGDYGFIFNLGSNLELLAHELSHGAFNLKHTFSDDAYWRQRGPAPRFAERTTQNLMDYTNGTELWKYQWDLIHNPETVWLGALEEEEGAAFREEGTKFLCINDANALAKLAKYQTLYLPDGKKADLKGKYNASGFYLADDVTQSARGAIYSLRINGYDNVQLFNDAKETKAFGYRVTDSTAVRSVTADALKADDDAVAYRVFIEKGNGNNGKITVKNGNETVETIDFTGDCNCNYHEKAEEVYFKTNSIAQVYVDYFQSRSLRIDQAIDKDNALIDQLVDAINRQKSAGLQDELLGNVLADKLRSYEKFNDRKFYVAVVPQNTLCLNQKAWNRLADAVFLKANLPDNAILITLPYVQCAGIGRDKGEFFFMPGLTFGGNIRIDLSGLAKSYQNTQNSAAFIADNTSSPMWTFVKDVFANTDKQYIRRYYYITAKGEIIGRSETAASHVGFPGTVDFRLMVDTRFFEYAKLLTESERYLDSKNLANNAHVIAAFNKRRLELNIALSNFYMDHAEPQDSVVVHGMNEYTGTSDETNCARFALWYRDRFYSPGTKQGSPGDDCFYAGRNMVVYNENIANIDALGLMLSPFGFDWVADAIGCVYAGYYCDFGNSAMYGLGIAVPVVSIVYVKGSAKALLSGLRRGQCELVQEGSGYAIRWISRQADGLDDLLRRLNSPDLEDAFKADFNNFTEATRKTFLEKPELVESWKLLLHTNIPATIRTNPTYLSAVSKQLTNYGNDVVFQFERVLPKIEVVDLPVFFKALDNPNSIDHVRSLVGDFENIPGISLTNYTPNGLPKSAIDPPDTWANPLLDLPAQDAPNFSNATAKTLTPGQKIYRVIGETPAGGYWTYDLPTSKADIFGGTAVRPEWNSATKYVEYTIPDGGLKVWDGPAASQRLLNGIDDVSLPGGAIQIYVPEPYRQIGNAFDNLNPVDLNFK</sequence>
<comment type="caution">
    <text evidence="1">The sequence shown here is derived from an EMBL/GenBank/DDBJ whole genome shotgun (WGS) entry which is preliminary data.</text>
</comment>
<dbReference type="OrthoDB" id="1521695at2"/>
<organism evidence="1 2">
    <name type="scientific">Breznakibacter xylanolyticus</name>
    <dbReference type="NCBI Taxonomy" id="990"/>
    <lineage>
        <taxon>Bacteria</taxon>
        <taxon>Pseudomonadati</taxon>
        <taxon>Bacteroidota</taxon>
        <taxon>Bacteroidia</taxon>
        <taxon>Marinilabiliales</taxon>
        <taxon>Marinilabiliaceae</taxon>
        <taxon>Breznakibacter</taxon>
    </lineage>
</organism>
<dbReference type="Proteomes" id="UP000249239">
    <property type="component" value="Unassembled WGS sequence"/>
</dbReference>